<dbReference type="KEGG" id="tah:SU86_008945"/>
<dbReference type="AlphaFoldDB" id="A0A3G1B8I5"/>
<evidence type="ECO:0000313" key="2">
    <source>
        <dbReference type="Proteomes" id="UP000266745"/>
    </source>
</evidence>
<keyword evidence="2" id="KW-1185">Reference proteome</keyword>
<proteinExistence type="predicted"/>
<dbReference type="OrthoDB" id="8427at2157"/>
<name>A0A3G1B8I5_9ARCH</name>
<evidence type="ECO:0000313" key="1">
    <source>
        <dbReference type="EMBL" id="AJZ76459.1"/>
    </source>
</evidence>
<dbReference type="GeneID" id="24874688"/>
<reference evidence="1 2" key="1">
    <citation type="journal article" date="2016" name="Sci. Rep.">
        <title>A novel ammonia-oxidizing archaeon from wastewater treatment plant: Its enrichment, physiological and genomic characteristics.</title>
        <authorList>
            <person name="Li Y."/>
            <person name="Ding K."/>
            <person name="Wen X."/>
            <person name="Zhang B."/>
            <person name="Shen B."/>
            <person name="Yang Y."/>
        </authorList>
    </citation>
    <scope>NUCLEOTIDE SEQUENCE [LARGE SCALE GENOMIC DNA]</scope>
    <source>
        <strain evidence="1 2">SAT1</strain>
    </source>
</reference>
<gene>
    <name evidence="1" type="ORF">SU86_008945</name>
</gene>
<dbReference type="Proteomes" id="UP000266745">
    <property type="component" value="Chromosome"/>
</dbReference>
<sequence>MGSSAGSYARGVASIHRKYQSALKRAKSRQQVLNAYWKHKKESERLLASHLRDEMGEVKRIKGKMEYR</sequence>
<dbReference type="RefSeq" id="WP_048187235.1">
    <property type="nucleotide sequence ID" value="NZ_CP011097.1"/>
</dbReference>
<organism evidence="1 2">
    <name type="scientific">Candidatus Nitrosotenuis cloacae</name>
    <dbReference type="NCBI Taxonomy" id="1603555"/>
    <lineage>
        <taxon>Archaea</taxon>
        <taxon>Nitrososphaerota</taxon>
        <taxon>Candidatus Nitrosotenuis</taxon>
    </lineage>
</organism>
<protein>
    <submittedName>
        <fullName evidence="1">Uncharacterized protein</fullName>
    </submittedName>
</protein>
<dbReference type="EMBL" id="CP011097">
    <property type="protein sequence ID" value="AJZ76459.1"/>
    <property type="molecule type" value="Genomic_DNA"/>
</dbReference>
<accession>A0A3G1B8I5</accession>